<proteinExistence type="predicted"/>
<accession>A0A095ZL34</accession>
<dbReference type="EMBL" id="JRNN01000045">
    <property type="protein sequence ID" value="KGF35388.1"/>
    <property type="molecule type" value="Genomic_DNA"/>
</dbReference>
<evidence type="ECO:0000313" key="1">
    <source>
        <dbReference type="EMBL" id="KGF35388.1"/>
    </source>
</evidence>
<gene>
    <name evidence="1" type="ORF">HMPREF2137_04875</name>
</gene>
<reference evidence="1 2" key="1">
    <citation type="submission" date="2014-07" db="EMBL/GenBank/DDBJ databases">
        <authorList>
            <person name="McCorrison J."/>
            <person name="Sanka R."/>
            <person name="Torralba M."/>
            <person name="Gillis M."/>
            <person name="Haft D.H."/>
            <person name="Methe B."/>
            <person name="Sutton G."/>
            <person name="Nelson K.E."/>
        </authorList>
    </citation>
    <scope>NUCLEOTIDE SEQUENCE [LARGE SCALE GENOMIC DNA]</scope>
    <source>
        <strain evidence="1 2">DNF00853</strain>
    </source>
</reference>
<name>A0A095ZL34_9BACT</name>
<evidence type="ECO:0008006" key="3">
    <source>
        <dbReference type="Google" id="ProtNLM"/>
    </source>
</evidence>
<protein>
    <recommendedName>
        <fullName evidence="3">Lipoprotein</fullName>
    </recommendedName>
</protein>
<dbReference type="OrthoDB" id="1091785at2"/>
<dbReference type="PROSITE" id="PS51257">
    <property type="entry name" value="PROKAR_LIPOPROTEIN"/>
    <property type="match status" value="1"/>
</dbReference>
<sequence>MKYITIILFIFFVCSCRPNYTKKNKYKGDSTIVSYNFNLSQKSKIDISLTTIRDKDSLYVYERIVKTNKKNRYILKSVFMVDSLVLNEYNRYGVKFLLSKYCKKIHYADGIENIVLYNEHNINRKWTIIYLMEKNKYKYVKDDLTGHDIFVPSSINKLDNAPNWELSE</sequence>
<comment type="caution">
    <text evidence="1">The sequence shown here is derived from an EMBL/GenBank/DDBJ whole genome shotgun (WGS) entry which is preliminary data.</text>
</comment>
<organism evidence="1 2">
    <name type="scientific">Hoylesella buccalis DNF00853</name>
    <dbReference type="NCBI Taxonomy" id="1401074"/>
    <lineage>
        <taxon>Bacteria</taxon>
        <taxon>Pseudomonadati</taxon>
        <taxon>Bacteroidota</taxon>
        <taxon>Bacteroidia</taxon>
        <taxon>Bacteroidales</taxon>
        <taxon>Prevotellaceae</taxon>
        <taxon>Hoylesella</taxon>
    </lineage>
</organism>
<dbReference type="Proteomes" id="UP000029556">
    <property type="component" value="Unassembled WGS sequence"/>
</dbReference>
<dbReference type="RefSeq" id="WP_036872348.1">
    <property type="nucleotide sequence ID" value="NZ_JRNN01000045.1"/>
</dbReference>
<dbReference type="AlphaFoldDB" id="A0A095ZL34"/>
<evidence type="ECO:0000313" key="2">
    <source>
        <dbReference type="Proteomes" id="UP000029556"/>
    </source>
</evidence>